<organism evidence="3 4">
    <name type="scientific">Penaeus vannamei</name>
    <name type="common">Whiteleg shrimp</name>
    <name type="synonym">Litopenaeus vannamei</name>
    <dbReference type="NCBI Taxonomy" id="6689"/>
    <lineage>
        <taxon>Eukaryota</taxon>
        <taxon>Metazoa</taxon>
        <taxon>Ecdysozoa</taxon>
        <taxon>Arthropoda</taxon>
        <taxon>Crustacea</taxon>
        <taxon>Multicrustacea</taxon>
        <taxon>Malacostraca</taxon>
        <taxon>Eumalacostraca</taxon>
        <taxon>Eucarida</taxon>
        <taxon>Decapoda</taxon>
        <taxon>Dendrobranchiata</taxon>
        <taxon>Penaeoidea</taxon>
        <taxon>Penaeidae</taxon>
        <taxon>Penaeus</taxon>
    </lineage>
</organism>
<proteinExistence type="predicted"/>
<feature type="chain" id="PRO_5018629038" evidence="2">
    <location>
        <begin position="38"/>
        <end position="227"/>
    </location>
</feature>
<comment type="caution">
    <text evidence="3">The sequence shown here is derived from an EMBL/GenBank/DDBJ whole genome shotgun (WGS) entry which is preliminary data.</text>
</comment>
<evidence type="ECO:0000313" key="3">
    <source>
        <dbReference type="EMBL" id="ROT82763.1"/>
    </source>
</evidence>
<name>A0A3R7QY35_PENVA</name>
<dbReference type="Proteomes" id="UP000283509">
    <property type="component" value="Unassembled WGS sequence"/>
</dbReference>
<feature type="compositionally biased region" description="Basic and acidic residues" evidence="1">
    <location>
        <begin position="64"/>
        <end position="156"/>
    </location>
</feature>
<dbReference type="AlphaFoldDB" id="A0A3R7QY35"/>
<keyword evidence="4" id="KW-1185">Reference proteome</keyword>
<gene>
    <name evidence="3" type="ORF">C7M84_024067</name>
</gene>
<reference evidence="3 4" key="2">
    <citation type="submission" date="2019-01" db="EMBL/GenBank/DDBJ databases">
        <title>The decoding of complex shrimp genome reveals the adaptation for benthos swimmer, frequently molting mechanism and breeding impact on genome.</title>
        <authorList>
            <person name="Sun Y."/>
            <person name="Gao Y."/>
            <person name="Yu Y."/>
        </authorList>
    </citation>
    <scope>NUCLEOTIDE SEQUENCE [LARGE SCALE GENOMIC DNA]</scope>
    <source>
        <tissue evidence="3">Muscle</tissue>
    </source>
</reference>
<sequence>MTMRFPRTRLSVRHLLCFAITCLLTFAMLQTARDAAATPESWRDSDYTNAKGSEDTLTIAVPKYPKESEEKGRYEGKNSHAAKSQEGKNSHDTTSHEGKNSHVTNSHERKNSHDTNSHEGKNSHDTNSHEGKNSHDTNRHEGKNSHEAKTSHEGKTSHAAAHTVKCDCAFERRVTDFLLSKEYEKKIARLNATMLELLESSHPNLPASFLHRRGLAGGCDLLPSQFE</sequence>
<dbReference type="EMBL" id="QCYY01000777">
    <property type="protein sequence ID" value="ROT82763.1"/>
    <property type="molecule type" value="Genomic_DNA"/>
</dbReference>
<reference evidence="3 4" key="1">
    <citation type="submission" date="2018-04" db="EMBL/GenBank/DDBJ databases">
        <authorList>
            <person name="Zhang X."/>
            <person name="Yuan J."/>
            <person name="Li F."/>
            <person name="Xiang J."/>
        </authorList>
    </citation>
    <scope>NUCLEOTIDE SEQUENCE [LARGE SCALE GENOMIC DNA]</scope>
    <source>
        <tissue evidence="3">Muscle</tissue>
    </source>
</reference>
<accession>A0A3R7QY35</accession>
<evidence type="ECO:0000313" key="4">
    <source>
        <dbReference type="Proteomes" id="UP000283509"/>
    </source>
</evidence>
<feature type="signal peptide" evidence="2">
    <location>
        <begin position="1"/>
        <end position="37"/>
    </location>
</feature>
<feature type="region of interest" description="Disordered" evidence="1">
    <location>
        <begin position="36"/>
        <end position="161"/>
    </location>
</feature>
<evidence type="ECO:0000256" key="2">
    <source>
        <dbReference type="SAM" id="SignalP"/>
    </source>
</evidence>
<keyword evidence="2" id="KW-0732">Signal</keyword>
<protein>
    <submittedName>
        <fullName evidence="3">Uncharacterized protein</fullName>
    </submittedName>
</protein>
<evidence type="ECO:0000256" key="1">
    <source>
        <dbReference type="SAM" id="MobiDB-lite"/>
    </source>
</evidence>